<evidence type="ECO:0000256" key="1">
    <source>
        <dbReference type="SAM" id="MobiDB-lite"/>
    </source>
</evidence>
<evidence type="ECO:0000313" key="3">
    <source>
        <dbReference type="EMBL" id="RJT75987.1"/>
    </source>
</evidence>
<reference evidence="3 4" key="1">
    <citation type="submission" date="2018-09" db="EMBL/GenBank/DDBJ databases">
        <title>Novel species of Arthrobacter.</title>
        <authorList>
            <person name="Liu Q."/>
            <person name="Xin Y.-H."/>
        </authorList>
    </citation>
    <scope>NUCLEOTIDE SEQUENCE [LARGE SCALE GENOMIC DNA]</scope>
    <source>
        <strain evidence="3 4">Hz2</strain>
    </source>
</reference>
<dbReference type="InterPro" id="IPR037523">
    <property type="entry name" value="VOC_core"/>
</dbReference>
<gene>
    <name evidence="3" type="ORF">D6T63_17150</name>
</gene>
<dbReference type="EMBL" id="QZVT01000013">
    <property type="protein sequence ID" value="RJT75987.1"/>
    <property type="molecule type" value="Genomic_DNA"/>
</dbReference>
<keyword evidence="4" id="KW-1185">Reference proteome</keyword>
<dbReference type="Pfam" id="PF00903">
    <property type="entry name" value="Glyoxalase"/>
    <property type="match status" value="1"/>
</dbReference>
<protein>
    <recommendedName>
        <fullName evidence="2">VOC domain-containing protein</fullName>
    </recommendedName>
</protein>
<dbReference type="Gene3D" id="3.10.180.10">
    <property type="entry name" value="2,3-Dihydroxybiphenyl 1,2-Dioxygenase, domain 1"/>
    <property type="match status" value="1"/>
</dbReference>
<feature type="domain" description="VOC" evidence="2">
    <location>
        <begin position="9"/>
        <end position="121"/>
    </location>
</feature>
<evidence type="ECO:0000259" key="2">
    <source>
        <dbReference type="PROSITE" id="PS51819"/>
    </source>
</evidence>
<dbReference type="PROSITE" id="PS51819">
    <property type="entry name" value="VOC"/>
    <property type="match status" value="1"/>
</dbReference>
<dbReference type="SUPFAM" id="SSF54593">
    <property type="entry name" value="Glyoxalase/Bleomycin resistance protein/Dihydroxybiphenyl dioxygenase"/>
    <property type="match status" value="1"/>
</dbReference>
<organism evidence="3 4">
    <name type="scientific">Arthrobacter cheniae</name>
    <dbReference type="NCBI Taxonomy" id="1258888"/>
    <lineage>
        <taxon>Bacteria</taxon>
        <taxon>Bacillati</taxon>
        <taxon>Actinomycetota</taxon>
        <taxon>Actinomycetes</taxon>
        <taxon>Micrococcales</taxon>
        <taxon>Micrococcaceae</taxon>
        <taxon>Arthrobacter</taxon>
    </lineage>
</organism>
<sequence length="130" mass="14052">MLWDTPSMSTGAFPIISVQDLRASRVFYERLGFSQTYQFPPDGGPGFVTMEREGSSIGLGTGSSDEDPFGLWVYVEDVDSTLVNLQTLGAPVIAGPEDQPWGERVARTRDPNGNLVILGAPTTGEADSRR</sequence>
<dbReference type="Proteomes" id="UP000272560">
    <property type="component" value="Unassembled WGS sequence"/>
</dbReference>
<dbReference type="InterPro" id="IPR029068">
    <property type="entry name" value="Glyas_Bleomycin-R_OHBP_Dase"/>
</dbReference>
<feature type="region of interest" description="Disordered" evidence="1">
    <location>
        <begin position="93"/>
        <end position="130"/>
    </location>
</feature>
<comment type="caution">
    <text evidence="3">The sequence shown here is derived from an EMBL/GenBank/DDBJ whole genome shotgun (WGS) entry which is preliminary data.</text>
</comment>
<dbReference type="InterPro" id="IPR004360">
    <property type="entry name" value="Glyas_Fos-R_dOase_dom"/>
</dbReference>
<accession>A0A3A5M215</accession>
<evidence type="ECO:0000313" key="4">
    <source>
        <dbReference type="Proteomes" id="UP000272560"/>
    </source>
</evidence>
<dbReference type="OrthoDB" id="9798201at2"/>
<dbReference type="RefSeq" id="WP_120150336.1">
    <property type="nucleotide sequence ID" value="NZ_QZVT01000013.1"/>
</dbReference>
<name>A0A3A5M215_9MICC</name>
<proteinExistence type="predicted"/>
<dbReference type="AlphaFoldDB" id="A0A3A5M215"/>